<protein>
    <submittedName>
        <fullName evidence="6">Kinase-like protein</fullName>
    </submittedName>
</protein>
<evidence type="ECO:0000256" key="3">
    <source>
        <dbReference type="ARBA" id="ARBA00022840"/>
    </source>
</evidence>
<proteinExistence type="inferred from homology"/>
<dbReference type="Pfam" id="PF00069">
    <property type="entry name" value="Pkinase"/>
    <property type="match status" value="1"/>
</dbReference>
<dbReference type="InterPro" id="IPR011009">
    <property type="entry name" value="Kinase-like_dom_sf"/>
</dbReference>
<feature type="region of interest" description="Disordered" evidence="4">
    <location>
        <begin position="208"/>
        <end position="271"/>
    </location>
</feature>
<dbReference type="InterPro" id="IPR051931">
    <property type="entry name" value="PAK3-like"/>
</dbReference>
<feature type="compositionally biased region" description="Low complexity" evidence="4">
    <location>
        <begin position="253"/>
        <end position="271"/>
    </location>
</feature>
<keyword evidence="6" id="KW-0418">Kinase</keyword>
<dbReference type="Gene3D" id="1.10.510.10">
    <property type="entry name" value="Transferase(Phosphotransferase) domain 1"/>
    <property type="match status" value="1"/>
</dbReference>
<keyword evidence="7" id="KW-1185">Reference proteome</keyword>
<reference evidence="6 7" key="2">
    <citation type="submission" date="2017-02" db="EMBL/GenBank/DDBJ databases">
        <title>A genome survey and senescence transcriptome analysis in Lentinula edodes.</title>
        <authorList>
            <person name="Sakamoto Y."/>
            <person name="Nakade K."/>
            <person name="Sato S."/>
            <person name="Yoshida Y."/>
            <person name="Miyazaki K."/>
            <person name="Natsume S."/>
            <person name="Konno N."/>
        </authorList>
    </citation>
    <scope>NUCLEOTIDE SEQUENCE [LARGE SCALE GENOMIC DNA]</scope>
    <source>
        <strain evidence="6 7">NBRC 111202</strain>
    </source>
</reference>
<feature type="compositionally biased region" description="Pro residues" evidence="4">
    <location>
        <begin position="495"/>
        <end position="511"/>
    </location>
</feature>
<dbReference type="STRING" id="5353.A0A1Q3EQ51"/>
<feature type="domain" description="Protein kinase" evidence="5">
    <location>
        <begin position="968"/>
        <end position="1244"/>
    </location>
</feature>
<reference evidence="6 7" key="1">
    <citation type="submission" date="2016-08" db="EMBL/GenBank/DDBJ databases">
        <authorList>
            <consortium name="Lentinula edodes genome sequencing consortium"/>
            <person name="Sakamoto Y."/>
            <person name="Nakade K."/>
            <person name="Sato S."/>
            <person name="Yoshida Y."/>
            <person name="Miyazaki K."/>
            <person name="Natsume S."/>
            <person name="Konno N."/>
        </authorList>
    </citation>
    <scope>NUCLEOTIDE SEQUENCE [LARGE SCALE GENOMIC DNA]</scope>
    <source>
        <strain evidence="6 7">NBRC 111202</strain>
    </source>
</reference>
<feature type="compositionally biased region" description="Basic and acidic residues" evidence="4">
    <location>
        <begin position="285"/>
        <end position="294"/>
    </location>
</feature>
<feature type="compositionally biased region" description="Polar residues" evidence="4">
    <location>
        <begin position="213"/>
        <end position="225"/>
    </location>
</feature>
<name>A0A1Q3EQ51_LENED</name>
<feature type="compositionally biased region" description="Low complexity" evidence="4">
    <location>
        <begin position="512"/>
        <end position="522"/>
    </location>
</feature>
<organism evidence="6 7">
    <name type="scientific">Lentinula edodes</name>
    <name type="common">Shiitake mushroom</name>
    <name type="synonym">Lentinus edodes</name>
    <dbReference type="NCBI Taxonomy" id="5353"/>
    <lineage>
        <taxon>Eukaryota</taxon>
        <taxon>Fungi</taxon>
        <taxon>Dikarya</taxon>
        <taxon>Basidiomycota</taxon>
        <taxon>Agaricomycotina</taxon>
        <taxon>Agaricomycetes</taxon>
        <taxon>Agaricomycetidae</taxon>
        <taxon>Agaricales</taxon>
        <taxon>Marasmiineae</taxon>
        <taxon>Omphalotaceae</taxon>
        <taxon>Lentinula</taxon>
    </lineage>
</organism>
<feature type="compositionally biased region" description="Acidic residues" evidence="4">
    <location>
        <begin position="365"/>
        <end position="376"/>
    </location>
</feature>
<sequence length="1284" mass="138297">MDPSSSSSSSLSSGANRASRFSTLKVFGKLGKNKEKDSPPPPPPPKDPYYLNSNRSFVSISTQYAQRTSPGSIHPASSTMSLASSATTADSDALLNPPSSARVKQKKSGFFSLKKRVAEENEPVKPPEDENISMPWNFQVKEYHLCKSLSNKIAQHNIHIDEGYGGMPPSWTVSLAEAGFTPDEIAAIYSRKQGGTFALDQTRSPAVLINPAPRSTSLPRQYSDTSLRSASSLASPPPVPLNPLIGRKVQQRSRNNSSSSSSHALSISLDSTSDAKLRPNVVIEQSRDEAEPHHRSNGSFSGQPQMQKSSPLGTNAPVNLSGPSTPPRRAYFVANANVVQSPPPAYHAGNVASQDGYIAEKNEQTDESCNEVEGDSYSDSGSHRHHTSPPNYDRNVPSIIPLTPLTLPDIGSGLGLGNLGFDFDLTLSDGRGDSSSNSLQLPSMFAVPPVVIDDTATKRTTITPSSMSISPIYSSYLGHGSSSLLAAPLFSTGPPASPTDPFPRSPSPPLTPLSSPQSVSVSEDPEPPLTGSTVSTMTSVGMPSTSTHASGLFNEIQGMLAPGGMTSTESDFPGRQKKQSRGINGKNRDKELTPIERLRGYNGLDDEDHEDEDDFKDEGQDPLAEERWTSPAISESLSPTLPPPSPDFIRQYQSKAPAFQTQGQGEKREHDDDSSSRNHDGDATSDSSTLSLSANHHNFRNSSRSSTSTVSTLSAATVTQATRVTATSTVIQRAVATKITVGVPGSGPLSLPTQYQLQNPLRSAPPSLPSPPVSLQQPQLPFMVPASPQSSIFGGSEEEEASASSSRMSGSTSTSTSSSLSPKTDTQTEDDEDGIGLVYYLDSPLPTQTAYLTNSIGSPHLEGNEDQALITEKAEQKTLSPISSRSTGNSDSCLPSMTSAPVRPSILISNNTNMTLGGPFTAPPIPGSSPFSSVTPITPNQRYRGWLSEIVKPLEEFIDEPIDPRDYYLDLTEVAEGESGSVYAARISDNANLARLSKLPPLIKARDVEGQANGETMFVAIKTVPILPSGSAKLDELRKELNMIRGIMHGNILAMHALYVDSVEDSLWIRMELMERSLADVVVLCEEGLVLQERVIARFTHDTLEALQFLRTHNIAHRDIRSDNLLLNSQGILKLTDFSNAVKVSTNSPIVHDTVGILYWQAPEVRAGPYNALKIDIWSVGATVWELAQAAPPFADSTDPPTDRWPKLSKPEIFSPAFHEFLRLCSEPASSRPDAQELLKNSFVNNTCGRPVVRQLLQQCTAVEKLVSQRQELEEDEQATLMIS</sequence>
<feature type="compositionally biased region" description="Low complexity" evidence="4">
    <location>
        <begin position="530"/>
        <end position="547"/>
    </location>
</feature>
<dbReference type="Proteomes" id="UP000188533">
    <property type="component" value="Unassembled WGS sequence"/>
</dbReference>
<evidence type="ECO:0000256" key="4">
    <source>
        <dbReference type="SAM" id="MobiDB-lite"/>
    </source>
</evidence>
<dbReference type="GO" id="GO:0004713">
    <property type="term" value="F:protein tyrosine kinase activity"/>
    <property type="evidence" value="ECO:0007669"/>
    <property type="project" value="InterPro"/>
</dbReference>
<comment type="similarity">
    <text evidence="1">Belongs to the protein kinase superfamily. STE Ser/Thr protein kinase family. STE20 subfamily.</text>
</comment>
<comment type="caution">
    <text evidence="6">The sequence shown here is derived from an EMBL/GenBank/DDBJ whole genome shotgun (WGS) entry which is preliminary data.</text>
</comment>
<keyword evidence="6" id="KW-0808">Transferase</keyword>
<evidence type="ECO:0000313" key="6">
    <source>
        <dbReference type="EMBL" id="GAW09340.1"/>
    </source>
</evidence>
<dbReference type="SMART" id="SM00219">
    <property type="entry name" value="TyrKc"/>
    <property type="match status" value="1"/>
</dbReference>
<dbReference type="EMBL" id="BDGU01001072">
    <property type="protein sequence ID" value="GAW09340.1"/>
    <property type="molecule type" value="Genomic_DNA"/>
</dbReference>
<accession>A0A1Q3EQ51</accession>
<feature type="compositionally biased region" description="Polar residues" evidence="4">
    <location>
        <begin position="651"/>
        <end position="664"/>
    </location>
</feature>
<feature type="compositionally biased region" description="Low complexity" evidence="4">
    <location>
        <begin position="802"/>
        <end position="821"/>
    </location>
</feature>
<feature type="region of interest" description="Disordered" evidence="4">
    <location>
        <begin position="22"/>
        <end position="53"/>
    </location>
</feature>
<feature type="region of interest" description="Disordered" evidence="4">
    <location>
        <begin position="491"/>
        <end position="710"/>
    </location>
</feature>
<feature type="compositionally biased region" description="Low complexity" evidence="4">
    <location>
        <begin position="684"/>
        <end position="694"/>
    </location>
</feature>
<evidence type="ECO:0000256" key="1">
    <source>
        <dbReference type="ARBA" id="ARBA00008874"/>
    </source>
</evidence>
<dbReference type="GO" id="GO:0005524">
    <property type="term" value="F:ATP binding"/>
    <property type="evidence" value="ECO:0007669"/>
    <property type="project" value="UniProtKB-KW"/>
</dbReference>
<evidence type="ECO:0000259" key="5">
    <source>
        <dbReference type="PROSITE" id="PS50011"/>
    </source>
</evidence>
<feature type="compositionally biased region" description="Acidic residues" evidence="4">
    <location>
        <begin position="604"/>
        <end position="616"/>
    </location>
</feature>
<feature type="region of interest" description="Disordered" evidence="4">
    <location>
        <begin position="759"/>
        <end position="832"/>
    </location>
</feature>
<gene>
    <name evidence="6" type="ORF">LENED_011488</name>
</gene>
<dbReference type="SUPFAM" id="SSF56112">
    <property type="entry name" value="Protein kinase-like (PK-like)"/>
    <property type="match status" value="1"/>
</dbReference>
<feature type="region of interest" description="Disordered" evidence="4">
    <location>
        <begin position="876"/>
        <end position="895"/>
    </location>
</feature>
<keyword evidence="3" id="KW-0067">ATP-binding</keyword>
<evidence type="ECO:0000256" key="2">
    <source>
        <dbReference type="ARBA" id="ARBA00022741"/>
    </source>
</evidence>
<evidence type="ECO:0000313" key="7">
    <source>
        <dbReference type="Proteomes" id="UP000188533"/>
    </source>
</evidence>
<feature type="region of interest" description="Disordered" evidence="4">
    <location>
        <begin position="363"/>
        <end position="395"/>
    </location>
</feature>
<feature type="compositionally biased region" description="Basic and acidic residues" evidence="4">
    <location>
        <begin position="665"/>
        <end position="682"/>
    </location>
</feature>
<dbReference type="InterPro" id="IPR000719">
    <property type="entry name" value="Prot_kinase_dom"/>
</dbReference>
<feature type="compositionally biased region" description="Basic and acidic residues" evidence="4">
    <location>
        <begin position="586"/>
        <end position="599"/>
    </location>
</feature>
<keyword evidence="2" id="KW-0547">Nucleotide-binding</keyword>
<dbReference type="InterPro" id="IPR020635">
    <property type="entry name" value="Tyr_kinase_cat_dom"/>
</dbReference>
<dbReference type="PANTHER" id="PTHR45832">
    <property type="entry name" value="SERINE/THREONINE-PROTEIN KINASE SAMKA-RELATED-RELATED"/>
    <property type="match status" value="1"/>
</dbReference>
<feature type="compositionally biased region" description="Polar residues" evidence="4">
    <location>
        <begin position="877"/>
        <end position="895"/>
    </location>
</feature>
<dbReference type="PROSITE" id="PS50011">
    <property type="entry name" value="PROTEIN_KINASE_DOM"/>
    <property type="match status" value="1"/>
</dbReference>
<feature type="compositionally biased region" description="Polar residues" evidence="4">
    <location>
        <begin position="297"/>
        <end position="323"/>
    </location>
</feature>
<dbReference type="PANTHER" id="PTHR45832:SF22">
    <property type="entry name" value="SERINE_THREONINE-PROTEIN KINASE SAMKA-RELATED"/>
    <property type="match status" value="1"/>
</dbReference>
<feature type="region of interest" description="Disordered" evidence="4">
    <location>
        <begin position="285"/>
        <end position="327"/>
    </location>
</feature>